<dbReference type="EMBL" id="JAFBXE010000003">
    <property type="protein sequence ID" value="MBM2411953.1"/>
    <property type="molecule type" value="Genomic_DNA"/>
</dbReference>
<comment type="caution">
    <text evidence="3">The sequence shown here is derived from an EMBL/GenBank/DDBJ whole genome shotgun (WGS) entry which is preliminary data.</text>
</comment>
<dbReference type="SMART" id="SM00850">
    <property type="entry name" value="LytTR"/>
    <property type="match status" value="1"/>
</dbReference>
<evidence type="ECO:0000259" key="2">
    <source>
        <dbReference type="PROSITE" id="PS50930"/>
    </source>
</evidence>
<dbReference type="OrthoDB" id="7028951at2"/>
<organism evidence="3 5">
    <name type="scientific">Marivita cryptomonadis</name>
    <dbReference type="NCBI Taxonomy" id="505252"/>
    <lineage>
        <taxon>Bacteria</taxon>
        <taxon>Pseudomonadati</taxon>
        <taxon>Pseudomonadota</taxon>
        <taxon>Alphaproteobacteria</taxon>
        <taxon>Rhodobacterales</taxon>
        <taxon>Roseobacteraceae</taxon>
        <taxon>Marivita</taxon>
    </lineage>
</organism>
<accession>A0A9Q2P1Y3</accession>
<evidence type="ECO:0000313" key="3">
    <source>
        <dbReference type="EMBL" id="MBM2411953.1"/>
    </source>
</evidence>
<keyword evidence="1" id="KW-1133">Transmembrane helix</keyword>
<dbReference type="Proteomes" id="UP000755667">
    <property type="component" value="Unassembled WGS sequence"/>
</dbReference>
<protein>
    <submittedName>
        <fullName evidence="3">LytTR family transcriptional regulator</fullName>
    </submittedName>
</protein>
<name>A0A9Q2P1Y3_9RHOB</name>
<feature type="transmembrane region" description="Helical" evidence="1">
    <location>
        <begin position="80"/>
        <end position="109"/>
    </location>
</feature>
<dbReference type="PROSITE" id="PS50930">
    <property type="entry name" value="HTH_LYTTR"/>
    <property type="match status" value="1"/>
</dbReference>
<feature type="transmembrane region" description="Helical" evidence="1">
    <location>
        <begin position="154"/>
        <end position="173"/>
    </location>
</feature>
<gene>
    <name evidence="3" type="ORF">JQX41_06560</name>
    <name evidence="4" type="ORF">JQX48_06565</name>
</gene>
<dbReference type="Gene3D" id="2.40.50.1020">
    <property type="entry name" value="LytTr DNA-binding domain"/>
    <property type="match status" value="1"/>
</dbReference>
<reference evidence="3 6" key="1">
    <citation type="submission" date="2021-01" db="EMBL/GenBank/DDBJ databases">
        <title>Diatom-associated Roseobacters Show Island Model of Population Structure.</title>
        <authorList>
            <person name="Qu L."/>
            <person name="Feng X."/>
            <person name="Chen Y."/>
            <person name="Li L."/>
            <person name="Wang X."/>
            <person name="Hu Z."/>
            <person name="Wang H."/>
            <person name="Luo H."/>
        </authorList>
    </citation>
    <scope>NUCLEOTIDE SEQUENCE</scope>
    <source>
        <strain evidence="4 6">CC28-63</strain>
        <strain evidence="3">CC28-69</strain>
    </source>
</reference>
<evidence type="ECO:0000256" key="1">
    <source>
        <dbReference type="SAM" id="Phobius"/>
    </source>
</evidence>
<keyword evidence="1" id="KW-0812">Transmembrane</keyword>
<keyword evidence="1" id="KW-0472">Membrane</keyword>
<evidence type="ECO:0000313" key="4">
    <source>
        <dbReference type="EMBL" id="MBM2416621.1"/>
    </source>
</evidence>
<feature type="transmembrane region" description="Helical" evidence="1">
    <location>
        <begin position="121"/>
        <end position="142"/>
    </location>
</feature>
<dbReference type="AlphaFoldDB" id="A0A9Q2P1Y3"/>
<dbReference type="InterPro" id="IPR007492">
    <property type="entry name" value="LytTR_DNA-bd_dom"/>
</dbReference>
<dbReference type="GeneID" id="62641497"/>
<evidence type="ECO:0000313" key="5">
    <source>
        <dbReference type="Proteomes" id="UP000755667"/>
    </source>
</evidence>
<dbReference type="Proteomes" id="UP000809440">
    <property type="component" value="Unassembled WGS sequence"/>
</dbReference>
<feature type="domain" description="HTH LytTR-type" evidence="2">
    <location>
        <begin position="194"/>
        <end position="288"/>
    </location>
</feature>
<proteinExistence type="predicted"/>
<dbReference type="EMBL" id="JAFBXF010000003">
    <property type="protein sequence ID" value="MBM2416621.1"/>
    <property type="molecule type" value="Genomic_DNA"/>
</dbReference>
<keyword evidence="6" id="KW-1185">Reference proteome</keyword>
<sequence>MIGDIKNISFLARLVGVIRVVSNLLGTELRFWDLLGERMSFSLRVYLRALAHNRTILFTFLCMIAFIAADPSSARAFVPVWFAVGFWPVLFAFYLTVMILCLFGVAALARAIPNLRVPIPVIGFVALIPTVVLCESCLHYASNGTLVPDFVGKLFIFFFMVQGLETIYFRFILPDIRKELAAEEPSRHLVIGGEKVELTKLLHIEAREHHVHMTFEDAKSRARARLSDIVAQTQDTDGMQPHRSWWIARDPAIRVERKNGRVVLRLRDDTEVPVARTRVDEVLSWLQTHVHPAE</sequence>
<dbReference type="GO" id="GO:0003677">
    <property type="term" value="F:DNA binding"/>
    <property type="evidence" value="ECO:0007669"/>
    <property type="project" value="InterPro"/>
</dbReference>
<feature type="transmembrane region" description="Helical" evidence="1">
    <location>
        <begin position="45"/>
        <end position="68"/>
    </location>
</feature>
<dbReference type="Pfam" id="PF04397">
    <property type="entry name" value="LytTR"/>
    <property type="match status" value="1"/>
</dbReference>
<dbReference type="RefSeq" id="WP_085630152.1">
    <property type="nucleotide sequence ID" value="NZ_JAFBWU010000003.1"/>
</dbReference>
<evidence type="ECO:0000313" key="6">
    <source>
        <dbReference type="Proteomes" id="UP000809440"/>
    </source>
</evidence>